<feature type="region of interest" description="Disordered" evidence="1">
    <location>
        <begin position="101"/>
        <end position="132"/>
    </location>
</feature>
<feature type="compositionally biased region" description="Low complexity" evidence="1">
    <location>
        <begin position="101"/>
        <end position="110"/>
    </location>
</feature>
<dbReference type="AlphaFoldDB" id="A0A0N7H984"/>
<feature type="compositionally biased region" description="Gly residues" evidence="1">
    <location>
        <begin position="111"/>
        <end position="128"/>
    </location>
</feature>
<feature type="region of interest" description="Disordered" evidence="1">
    <location>
        <begin position="205"/>
        <end position="294"/>
    </location>
</feature>
<name>A0A0N7H984_MYCFO</name>
<dbReference type="STRING" id="1766.XA26_45110"/>
<keyword evidence="3" id="KW-1185">Reference proteome</keyword>
<protein>
    <submittedName>
        <fullName evidence="2">Uncharacterized protein</fullName>
    </submittedName>
</protein>
<dbReference type="InterPro" id="IPR022536">
    <property type="entry name" value="EspC"/>
</dbReference>
<dbReference type="GO" id="GO:0009306">
    <property type="term" value="P:protein secretion"/>
    <property type="evidence" value="ECO:0007669"/>
    <property type="project" value="InterPro"/>
</dbReference>
<accession>A0A0N7H984</accession>
<dbReference type="OrthoDB" id="4625308at2"/>
<sequence length="294" mass="28925">MNQFVADTGAISKLGSIVGNVSEDMNNFKNTFSGPSDLASSLGPIAFPALNAHGGAMSSRDSALGATQVAAGRMSELLGQASKAYERGDLAAAERLQAQADALGGSRSSGSGSGGGSAPAAGGGGADGAGQMMGQFSQMAGQMMQSVTQPLQGLTQAMTQVPQQVMQGVQGIVEAATQAAGGGGDAVATAADVGGTGAEDAVKANAAGHHSPGDDQGNGAGGGPADPHDGKDDKTDAEHRKHDSEPDAQAEVGASALGYNEQLGNRASAGVQSEDGYGVGPVPTQVHNISPRRQ</sequence>
<proteinExistence type="predicted"/>
<evidence type="ECO:0000313" key="3">
    <source>
        <dbReference type="Proteomes" id="UP000057134"/>
    </source>
</evidence>
<dbReference type="GeneID" id="93414907"/>
<reference evidence="2 3" key="1">
    <citation type="journal article" date="2015" name="MBio">
        <title>Enzymatic Degradation of Phenazines Can Generate Energy and Protect Sensitive Organisms from Toxicity.</title>
        <authorList>
            <person name="Costa K.C."/>
            <person name="Bergkessel M."/>
            <person name="Saunders S."/>
            <person name="Korlach J."/>
            <person name="Newman D.K."/>
        </authorList>
    </citation>
    <scope>NUCLEOTIDE SEQUENCE [LARGE SCALE GENOMIC DNA]</scope>
    <source>
        <strain evidence="2 3">CT6</strain>
    </source>
</reference>
<gene>
    <name evidence="2" type="ORF">XA26_45110</name>
</gene>
<evidence type="ECO:0000256" key="1">
    <source>
        <dbReference type="SAM" id="MobiDB-lite"/>
    </source>
</evidence>
<dbReference type="Proteomes" id="UP000057134">
    <property type="component" value="Chromosome"/>
</dbReference>
<evidence type="ECO:0000313" key="2">
    <source>
        <dbReference type="EMBL" id="ALI28311.1"/>
    </source>
</evidence>
<dbReference type="Pfam" id="PF10824">
    <property type="entry name" value="T7SS_ESX_EspC"/>
    <property type="match status" value="1"/>
</dbReference>
<dbReference type="PATRIC" id="fig|1766.6.peg.4482"/>
<dbReference type="RefSeq" id="WP_003885514.1">
    <property type="nucleotide sequence ID" value="NZ_CP011269.1"/>
</dbReference>
<feature type="compositionally biased region" description="Basic and acidic residues" evidence="1">
    <location>
        <begin position="226"/>
        <end position="245"/>
    </location>
</feature>
<dbReference type="EMBL" id="CP011269">
    <property type="protein sequence ID" value="ALI28311.1"/>
    <property type="molecule type" value="Genomic_DNA"/>
</dbReference>
<organism evidence="2 3">
    <name type="scientific">Mycolicibacterium fortuitum</name>
    <name type="common">Mycobacterium fortuitum</name>
    <dbReference type="NCBI Taxonomy" id="1766"/>
    <lineage>
        <taxon>Bacteria</taxon>
        <taxon>Bacillati</taxon>
        <taxon>Actinomycetota</taxon>
        <taxon>Actinomycetes</taxon>
        <taxon>Mycobacteriales</taxon>
        <taxon>Mycobacteriaceae</taxon>
        <taxon>Mycolicibacterium</taxon>
    </lineage>
</organism>
<dbReference type="KEGG" id="mft:XA26_45110"/>